<keyword evidence="5" id="KW-0411">Iron-sulfur</keyword>
<feature type="transmembrane region" description="Helical" evidence="7">
    <location>
        <begin position="211"/>
        <end position="229"/>
    </location>
</feature>
<dbReference type="GO" id="GO:0005886">
    <property type="term" value="C:plasma membrane"/>
    <property type="evidence" value="ECO:0007669"/>
    <property type="project" value="TreeGrafter"/>
</dbReference>
<evidence type="ECO:0000256" key="2">
    <source>
        <dbReference type="ARBA" id="ARBA00022723"/>
    </source>
</evidence>
<keyword evidence="10" id="KW-1185">Reference proteome</keyword>
<feature type="transmembrane region" description="Helical" evidence="7">
    <location>
        <begin position="72"/>
        <end position="93"/>
    </location>
</feature>
<dbReference type="InterPro" id="IPR017896">
    <property type="entry name" value="4Fe4S_Fe-S-bd"/>
</dbReference>
<keyword evidence="1" id="KW-0004">4Fe-4S</keyword>
<feature type="compositionally biased region" description="Low complexity" evidence="6">
    <location>
        <begin position="418"/>
        <end position="440"/>
    </location>
</feature>
<feature type="domain" description="4Fe-4S ferredoxin-type" evidence="8">
    <location>
        <begin position="322"/>
        <end position="351"/>
    </location>
</feature>
<keyword evidence="7" id="KW-0472">Membrane</keyword>
<dbReference type="Gene3D" id="1.10.1060.10">
    <property type="entry name" value="Alpha-helical ferredoxin"/>
    <property type="match status" value="2"/>
</dbReference>
<feature type="transmembrane region" description="Helical" evidence="7">
    <location>
        <begin position="170"/>
        <end position="191"/>
    </location>
</feature>
<dbReference type="Proteomes" id="UP000186785">
    <property type="component" value="Unassembled WGS sequence"/>
</dbReference>
<name>A0A1Q5PQ33_9ACTO</name>
<dbReference type="AlphaFoldDB" id="A0A1Q5PQ33"/>
<accession>A0A1Q5PQ33</accession>
<dbReference type="PANTHER" id="PTHR43255">
    <property type="entry name" value="IRON-SULFUR-BINDING OXIDOREDUCTASE FADF-RELATED-RELATED"/>
    <property type="match status" value="1"/>
</dbReference>
<evidence type="ECO:0000259" key="8">
    <source>
        <dbReference type="PROSITE" id="PS51379"/>
    </source>
</evidence>
<keyword evidence="7" id="KW-0812">Transmembrane</keyword>
<proteinExistence type="predicted"/>
<evidence type="ECO:0000313" key="10">
    <source>
        <dbReference type="Proteomes" id="UP000186785"/>
    </source>
</evidence>
<evidence type="ECO:0000256" key="3">
    <source>
        <dbReference type="ARBA" id="ARBA00023002"/>
    </source>
</evidence>
<evidence type="ECO:0000256" key="4">
    <source>
        <dbReference type="ARBA" id="ARBA00023004"/>
    </source>
</evidence>
<protein>
    <submittedName>
        <fullName evidence="9">Fe-S oxidoreductase</fullName>
    </submittedName>
</protein>
<gene>
    <name evidence="9" type="ORF">BSR29_01440</name>
</gene>
<dbReference type="InterPro" id="IPR004017">
    <property type="entry name" value="Cys_rich_dom"/>
</dbReference>
<feature type="domain" description="4Fe-4S ferredoxin-type" evidence="8">
    <location>
        <begin position="485"/>
        <end position="517"/>
    </location>
</feature>
<dbReference type="GO" id="GO:0051539">
    <property type="term" value="F:4 iron, 4 sulfur cluster binding"/>
    <property type="evidence" value="ECO:0007669"/>
    <property type="project" value="UniProtKB-KW"/>
</dbReference>
<dbReference type="InterPro" id="IPR017900">
    <property type="entry name" value="4Fe4S_Fe_S_CS"/>
</dbReference>
<dbReference type="InterPro" id="IPR009051">
    <property type="entry name" value="Helical_ferredxn"/>
</dbReference>
<keyword evidence="3" id="KW-0560">Oxidoreductase</keyword>
<evidence type="ECO:0000313" key="9">
    <source>
        <dbReference type="EMBL" id="OKL49647.1"/>
    </source>
</evidence>
<feature type="transmembrane region" description="Helical" evidence="7">
    <location>
        <begin position="236"/>
        <end position="256"/>
    </location>
</feature>
<dbReference type="STRING" id="1921764.BSR28_01040"/>
<keyword evidence="4" id="KW-0408">Iron</keyword>
<dbReference type="GO" id="GO:0016491">
    <property type="term" value="F:oxidoreductase activity"/>
    <property type="evidence" value="ECO:0007669"/>
    <property type="project" value="UniProtKB-KW"/>
</dbReference>
<evidence type="ECO:0000256" key="5">
    <source>
        <dbReference type="ARBA" id="ARBA00023014"/>
    </source>
</evidence>
<feature type="region of interest" description="Disordered" evidence="6">
    <location>
        <begin position="418"/>
        <end position="447"/>
    </location>
</feature>
<dbReference type="PROSITE" id="PS51379">
    <property type="entry name" value="4FE4S_FER_2"/>
    <property type="match status" value="2"/>
</dbReference>
<comment type="caution">
    <text evidence="9">The sequence shown here is derived from an EMBL/GenBank/DDBJ whole genome shotgun (WGS) entry which is preliminary data.</text>
</comment>
<feature type="transmembrane region" description="Helical" evidence="7">
    <location>
        <begin position="113"/>
        <end position="134"/>
    </location>
</feature>
<evidence type="ECO:0000256" key="1">
    <source>
        <dbReference type="ARBA" id="ARBA00022485"/>
    </source>
</evidence>
<dbReference type="PANTHER" id="PTHR43255:SF1">
    <property type="entry name" value="IRON-SULFUR-BINDING OXIDOREDUCTASE FADF-RELATED"/>
    <property type="match status" value="1"/>
</dbReference>
<keyword evidence="7" id="KW-1133">Transmembrane helix</keyword>
<sequence length="826" mass="89751">MSAPAAVALFFALAGTLVGAISFVAGCRVMYRQFSYGQSAPERLKPVGSRLWVTIAQTLTHRSFKGRPGIRAAHWLVMISFPVLFFTLLTGYGQIVNPGYHLPLLGHFPPYEWLVEFFAWGGLLGILLLFWVRLRNGGILPWRKAEVAELGNRTGDATDLPKRFFGSTRWWAIFVEAVILVIVICVLLLRGLEYAYQYQLAVNSPESAPSYLHFPLTAWYGQFFAGLSIKALTYSIMGVAVVKILTSAGWLTVVGLQTRMGIAWHRFLAFINIYARRDPKGGKALGALEPIKVNGQDLTLDSLEDLPEDASLGVRTITDFTWKGLLDFSTCTECGRCQELCPAWATGKPLSPKLFTIALRDHQVSAAAFMEAAAALEEPEASLLEADEVDGTPLLPLELALKAEAVSREAGTEIGASAEAGTEAGANSEAGPEAGADAAETQPTTFELPPNLPFQPHTGDVLGALMAAGAAPSEEGVALQHAPLVPEVITPEALWACTTCGACVEQCPVDIEHVDHIVDLRRHQVLMESAFPKELAGVFRKLEKKQNPYGQAPRKRLEWAKPLDFEVPVIGEDMEDASELDYLFWVGCAGAYDDQAQKTSRAVATLLHLADVKFGVLGSGETCTGDPARRAGNEILFQTLAAGAVETLNEVKAQKIVVTCAHCFNTIAKEFPQLGGHYQVLHHTQLLNQLVREGRLKPVPPKPGQQDAQAITYHDPCYLGRHNQVYAPPRELLGATGLELREMPRNHDRAMCCGGGGARVWMEEHEGVQIATARVTEAQETGAQVVATACPFCTQMLGSAPMGPDAQRPEVKDVSLLMLEAVERGQ</sequence>
<reference evidence="9 10" key="1">
    <citation type="submission" date="2016-11" db="EMBL/GenBank/DDBJ databases">
        <title>Actinomyces gypaetusis sp. nov. isolated from the vulture Gypaetus barbatus in Qinghai Tibet Plateau China.</title>
        <authorList>
            <person name="Meng X."/>
        </authorList>
    </citation>
    <scope>NUCLEOTIDE SEQUENCE [LARGE SCALE GENOMIC DNA]</scope>
    <source>
        <strain evidence="9 10">VUL4_2</strain>
    </source>
</reference>
<dbReference type="SUPFAM" id="SSF46548">
    <property type="entry name" value="alpha-helical ferredoxin"/>
    <property type="match status" value="1"/>
</dbReference>
<feature type="transmembrane region" description="Helical" evidence="7">
    <location>
        <begin position="6"/>
        <end position="31"/>
    </location>
</feature>
<evidence type="ECO:0000256" key="7">
    <source>
        <dbReference type="SAM" id="Phobius"/>
    </source>
</evidence>
<dbReference type="Pfam" id="PF02754">
    <property type="entry name" value="CCG"/>
    <property type="match status" value="2"/>
</dbReference>
<dbReference type="EMBL" id="MQSV01000001">
    <property type="protein sequence ID" value="OKL49647.1"/>
    <property type="molecule type" value="Genomic_DNA"/>
</dbReference>
<dbReference type="GO" id="GO:0046872">
    <property type="term" value="F:metal ion binding"/>
    <property type="evidence" value="ECO:0007669"/>
    <property type="project" value="UniProtKB-KW"/>
</dbReference>
<dbReference type="PROSITE" id="PS00198">
    <property type="entry name" value="4FE4S_FER_1"/>
    <property type="match status" value="2"/>
</dbReference>
<organism evidence="9 10">
    <name type="scientific">Boudabousia liubingyangii</name>
    <dbReference type="NCBI Taxonomy" id="1921764"/>
    <lineage>
        <taxon>Bacteria</taxon>
        <taxon>Bacillati</taxon>
        <taxon>Actinomycetota</taxon>
        <taxon>Actinomycetes</taxon>
        <taxon>Actinomycetales</taxon>
        <taxon>Actinomycetaceae</taxon>
        <taxon>Boudabousia</taxon>
    </lineage>
</organism>
<dbReference type="InterPro" id="IPR051460">
    <property type="entry name" value="HdrC_iron-sulfur_subunit"/>
</dbReference>
<keyword evidence="2" id="KW-0479">Metal-binding</keyword>
<evidence type="ECO:0000256" key="6">
    <source>
        <dbReference type="SAM" id="MobiDB-lite"/>
    </source>
</evidence>